<dbReference type="EMBL" id="RXIC02000024">
    <property type="protein sequence ID" value="KAB1209930.1"/>
    <property type="molecule type" value="Genomic_DNA"/>
</dbReference>
<protein>
    <submittedName>
        <fullName evidence="1">Uncharacterized protein</fullName>
    </submittedName>
</protein>
<sequence>MLVRAVLMGETLVLMGIIDFEVMSVSSRLGKEVSLCFVAKFCKVRIVQKERGELEEWVTMLINEIQKAGEDIVGVPFKKVKTLLEFPLERLHHRRKYVVSFINSIPKSPERNFLRMELVAIALSASLSRL</sequence>
<keyword evidence="2" id="KW-1185">Reference proteome</keyword>
<evidence type="ECO:0000313" key="1">
    <source>
        <dbReference type="EMBL" id="KAB1209930.1"/>
    </source>
</evidence>
<comment type="caution">
    <text evidence="1">The sequence shown here is derived from an EMBL/GenBank/DDBJ whole genome shotgun (WGS) entry which is preliminary data.</text>
</comment>
<gene>
    <name evidence="1" type="ORF">CJ030_MR6G025249</name>
</gene>
<evidence type="ECO:0000313" key="2">
    <source>
        <dbReference type="Proteomes" id="UP000516437"/>
    </source>
</evidence>
<organism evidence="1 2">
    <name type="scientific">Morella rubra</name>
    <name type="common">Chinese bayberry</name>
    <dbReference type="NCBI Taxonomy" id="262757"/>
    <lineage>
        <taxon>Eukaryota</taxon>
        <taxon>Viridiplantae</taxon>
        <taxon>Streptophyta</taxon>
        <taxon>Embryophyta</taxon>
        <taxon>Tracheophyta</taxon>
        <taxon>Spermatophyta</taxon>
        <taxon>Magnoliopsida</taxon>
        <taxon>eudicotyledons</taxon>
        <taxon>Gunneridae</taxon>
        <taxon>Pentapetalae</taxon>
        <taxon>rosids</taxon>
        <taxon>fabids</taxon>
        <taxon>Fagales</taxon>
        <taxon>Myricaceae</taxon>
        <taxon>Morella</taxon>
    </lineage>
</organism>
<dbReference type="Proteomes" id="UP000516437">
    <property type="component" value="Chromosome 6"/>
</dbReference>
<accession>A0A6A1VFR8</accession>
<reference evidence="1 2" key="1">
    <citation type="journal article" date="2019" name="Plant Biotechnol. J.">
        <title>The red bayberry genome and genetic basis of sex determination.</title>
        <authorList>
            <person name="Jia H.M."/>
            <person name="Jia H.J."/>
            <person name="Cai Q.L."/>
            <person name="Wang Y."/>
            <person name="Zhao H.B."/>
            <person name="Yang W.F."/>
            <person name="Wang G.Y."/>
            <person name="Li Y.H."/>
            <person name="Zhan D.L."/>
            <person name="Shen Y.T."/>
            <person name="Niu Q.F."/>
            <person name="Chang L."/>
            <person name="Qiu J."/>
            <person name="Zhao L."/>
            <person name="Xie H.B."/>
            <person name="Fu W.Y."/>
            <person name="Jin J."/>
            <person name="Li X.W."/>
            <person name="Jiao Y."/>
            <person name="Zhou C.C."/>
            <person name="Tu T."/>
            <person name="Chai C.Y."/>
            <person name="Gao J.L."/>
            <person name="Fan L.J."/>
            <person name="van de Weg E."/>
            <person name="Wang J.Y."/>
            <person name="Gao Z.S."/>
        </authorList>
    </citation>
    <scope>NUCLEOTIDE SEQUENCE [LARGE SCALE GENOMIC DNA]</scope>
    <source>
        <tissue evidence="1">Leaves</tissue>
    </source>
</reference>
<name>A0A6A1VFR8_9ROSI</name>
<proteinExistence type="predicted"/>
<dbReference type="OrthoDB" id="10253869at2759"/>
<dbReference type="AlphaFoldDB" id="A0A6A1VFR8"/>